<evidence type="ECO:0000256" key="2">
    <source>
        <dbReference type="ARBA" id="ARBA00009387"/>
    </source>
</evidence>
<feature type="chain" id="PRO_5013639232" evidence="4">
    <location>
        <begin position="20"/>
        <end position="667"/>
    </location>
</feature>
<dbReference type="SUPFAM" id="SSF53955">
    <property type="entry name" value="Lysozyme-like"/>
    <property type="match status" value="1"/>
</dbReference>
<gene>
    <name evidence="6" type="ORF">CSC94_06545</name>
</gene>
<dbReference type="EMBL" id="PDVP01000002">
    <property type="protein sequence ID" value="PHP68303.1"/>
    <property type="molecule type" value="Genomic_DNA"/>
</dbReference>
<keyword evidence="7" id="KW-1185">Reference proteome</keyword>
<dbReference type="RefSeq" id="WP_099305034.1">
    <property type="nucleotide sequence ID" value="NZ_PDVP01000002.1"/>
</dbReference>
<dbReference type="Pfam" id="PF01464">
    <property type="entry name" value="SLT"/>
    <property type="match status" value="1"/>
</dbReference>
<evidence type="ECO:0000313" key="6">
    <source>
        <dbReference type="EMBL" id="PHP68303.1"/>
    </source>
</evidence>
<dbReference type="InterPro" id="IPR023346">
    <property type="entry name" value="Lysozyme-like_dom_sf"/>
</dbReference>
<dbReference type="PANTHER" id="PTHR37423:SF2">
    <property type="entry name" value="MEMBRANE-BOUND LYTIC MUREIN TRANSGLYCOSYLASE C"/>
    <property type="match status" value="1"/>
</dbReference>
<dbReference type="PANTHER" id="PTHR37423">
    <property type="entry name" value="SOLUBLE LYTIC MUREIN TRANSGLYCOSYLASE-RELATED"/>
    <property type="match status" value="1"/>
</dbReference>
<organism evidence="6 7">
    <name type="scientific">Zhengella mangrovi</name>
    <dbReference type="NCBI Taxonomy" id="1982044"/>
    <lineage>
        <taxon>Bacteria</taxon>
        <taxon>Pseudomonadati</taxon>
        <taxon>Pseudomonadota</taxon>
        <taxon>Alphaproteobacteria</taxon>
        <taxon>Hyphomicrobiales</taxon>
        <taxon>Notoacmeibacteraceae</taxon>
        <taxon>Zhengella</taxon>
    </lineage>
</organism>
<feature type="domain" description="Transglycosylase SLT" evidence="5">
    <location>
        <begin position="515"/>
        <end position="616"/>
    </location>
</feature>
<feature type="signal peptide" evidence="4">
    <location>
        <begin position="1"/>
        <end position="19"/>
    </location>
</feature>
<dbReference type="GO" id="GO:0042597">
    <property type="term" value="C:periplasmic space"/>
    <property type="evidence" value="ECO:0007669"/>
    <property type="project" value="InterPro"/>
</dbReference>
<evidence type="ECO:0000256" key="1">
    <source>
        <dbReference type="ARBA" id="ARBA00007734"/>
    </source>
</evidence>
<proteinExistence type="inferred from homology"/>
<dbReference type="CDD" id="cd13401">
    <property type="entry name" value="Slt70-like"/>
    <property type="match status" value="1"/>
</dbReference>
<reference evidence="6 7" key="1">
    <citation type="submission" date="2017-10" db="EMBL/GenBank/DDBJ databases">
        <title>Sedimentibacterium mangrovi gen. nov., sp. nov., a novel member of family Phyllobacteriacea isolated from mangrove sediment.</title>
        <authorList>
            <person name="Liao H."/>
            <person name="Tian Y."/>
        </authorList>
    </citation>
    <scope>NUCLEOTIDE SEQUENCE [LARGE SCALE GENOMIC DNA]</scope>
    <source>
        <strain evidence="6 7">X9-2-2</strain>
    </source>
</reference>
<evidence type="ECO:0000313" key="7">
    <source>
        <dbReference type="Proteomes" id="UP000221168"/>
    </source>
</evidence>
<dbReference type="InterPro" id="IPR008939">
    <property type="entry name" value="Lytic_TGlycosylase_superhlx_U"/>
</dbReference>
<sequence>MISTRVLLPALAGMLALSAAVTTAMQVRDKATPETPPATLAQPEEVSPLRAGLDALSSSDVDAALAARDSLPADTLDRRILTWATALYGGATLSSIQLKTAMQDLQGWPGLGAVRRHYERALAREAPAPATVLAAFSAQAPETTDGVTLLVRALLASGETAKATALLGDFWRDTKLDATDELAILNEFGALIDKADDCYRQEFMLYEDRVRSAGRVAERCGRPALQEAWAAVIRGQRDAARLLAAVPEAERSAGYSYALARFLRKSGQFAQAAEVMAKAPADAAKLIDLDQWWVERRALARELIDLKKYRAAYRIAAGQRGGKPGTVADAEFHAGWIALTFLKDAKAAAVHFATIAEIADGPISNARAQYWLGRAIEAGASGEAEPHYRLAAHFGTTFYGQLAAARLGMDQLPIEPPTASDEDRARFDARPAVQAIGRLEQVGHGWRAGLLYRDLAGDLTSPGEIALLAGMAEARSDHYTALRVGKIAANRGIDVGGLAHPTGAIPADAAIAAPDKALAYAIARQESEFNTGAVSHAGARGLLQLMPGTAREMASEVGLAYSGDRLTSDPAYNATLGSAYLARQMDRFSGSYVLTFIGYNAGPRRAQEWIGRYGDPRGQPIDAVVDWIERIPYGETRNYVQRVMENLQVYKQRLTGHADVVKDLTAG</sequence>
<comment type="caution">
    <text evidence="6">The sequence shown here is derived from an EMBL/GenBank/DDBJ whole genome shotgun (WGS) entry which is preliminary data.</text>
</comment>
<dbReference type="InterPro" id="IPR008258">
    <property type="entry name" value="Transglycosylase_SLT_dom_1"/>
</dbReference>
<evidence type="ECO:0000256" key="3">
    <source>
        <dbReference type="ARBA" id="ARBA00022729"/>
    </source>
</evidence>
<dbReference type="OrthoDB" id="9815002at2"/>
<dbReference type="AlphaFoldDB" id="A0A2G1QS00"/>
<dbReference type="SUPFAM" id="SSF48435">
    <property type="entry name" value="Bacterial muramidases"/>
    <property type="match status" value="1"/>
</dbReference>
<comment type="similarity">
    <text evidence="2">Belongs to the virb1 family.</text>
</comment>
<accession>A0A2G1QS00</accession>
<evidence type="ECO:0000259" key="5">
    <source>
        <dbReference type="Pfam" id="PF01464"/>
    </source>
</evidence>
<protein>
    <submittedName>
        <fullName evidence="6">Lytic transglycosylase</fullName>
    </submittedName>
</protein>
<dbReference type="Gene3D" id="1.25.20.10">
    <property type="entry name" value="Bacterial muramidases"/>
    <property type="match status" value="1"/>
</dbReference>
<comment type="similarity">
    <text evidence="1">Belongs to the transglycosylase Slt family.</text>
</comment>
<evidence type="ECO:0000256" key="4">
    <source>
        <dbReference type="SAM" id="SignalP"/>
    </source>
</evidence>
<dbReference type="Proteomes" id="UP000221168">
    <property type="component" value="Unassembled WGS sequence"/>
</dbReference>
<dbReference type="GO" id="GO:0004553">
    <property type="term" value="F:hydrolase activity, hydrolyzing O-glycosyl compounds"/>
    <property type="evidence" value="ECO:0007669"/>
    <property type="project" value="InterPro"/>
</dbReference>
<dbReference type="Gene3D" id="1.10.530.10">
    <property type="match status" value="1"/>
</dbReference>
<name>A0A2G1QS00_9HYPH</name>
<keyword evidence="3 4" id="KW-0732">Signal</keyword>